<dbReference type="GO" id="GO:0010181">
    <property type="term" value="F:FMN binding"/>
    <property type="evidence" value="ECO:0007669"/>
    <property type="project" value="InterPro"/>
</dbReference>
<dbReference type="RefSeq" id="WP_117658586.1">
    <property type="nucleotide sequence ID" value="NZ_QSRA01000001.1"/>
</dbReference>
<dbReference type="SMART" id="SM00900">
    <property type="entry name" value="FMN_bind"/>
    <property type="match status" value="1"/>
</dbReference>
<protein>
    <submittedName>
        <fullName evidence="2">FMN-binding protein</fullName>
    </submittedName>
</protein>
<dbReference type="Gene3D" id="3.90.1010.20">
    <property type="match status" value="1"/>
</dbReference>
<dbReference type="EMBL" id="QSRA01000001">
    <property type="protein sequence ID" value="RGK86392.1"/>
    <property type="molecule type" value="Genomic_DNA"/>
</dbReference>
<sequence>MKNFVIRASSLAVIVLMLFGYNEVLNVRAKDEQIAKLQASLDEDTANTGQSQNSYTDGTYEGEGAGFGGSIDVKVTIEDGQLKNIEIISAENEDGTYLETAKGVISKILDAQTPEVDVMSGATFSSTGIKDAVADALQKAGN</sequence>
<comment type="caution">
    <text evidence="2">The sequence shown here is derived from an EMBL/GenBank/DDBJ whole genome shotgun (WGS) entry which is preliminary data.</text>
</comment>
<dbReference type="GO" id="GO:0016020">
    <property type="term" value="C:membrane"/>
    <property type="evidence" value="ECO:0007669"/>
    <property type="project" value="InterPro"/>
</dbReference>
<organism evidence="2 3">
    <name type="scientific">Dorea formicigenerans</name>
    <dbReference type="NCBI Taxonomy" id="39486"/>
    <lineage>
        <taxon>Bacteria</taxon>
        <taxon>Bacillati</taxon>
        <taxon>Bacillota</taxon>
        <taxon>Clostridia</taxon>
        <taxon>Lachnospirales</taxon>
        <taxon>Lachnospiraceae</taxon>
        <taxon>Dorea</taxon>
    </lineage>
</organism>
<dbReference type="Pfam" id="PF04205">
    <property type="entry name" value="FMN_bind"/>
    <property type="match status" value="1"/>
</dbReference>
<feature type="domain" description="FMN-binding" evidence="1">
    <location>
        <begin position="66"/>
        <end position="140"/>
    </location>
</feature>
<evidence type="ECO:0000313" key="3">
    <source>
        <dbReference type="Proteomes" id="UP000261324"/>
    </source>
</evidence>
<evidence type="ECO:0000259" key="1">
    <source>
        <dbReference type="SMART" id="SM00900"/>
    </source>
</evidence>
<dbReference type="InterPro" id="IPR007329">
    <property type="entry name" value="FMN-bd"/>
</dbReference>
<proteinExistence type="predicted"/>
<gene>
    <name evidence="2" type="ORF">DXC93_00780</name>
</gene>
<evidence type="ECO:0000313" key="2">
    <source>
        <dbReference type="EMBL" id="RGK86392.1"/>
    </source>
</evidence>
<dbReference type="Proteomes" id="UP000261324">
    <property type="component" value="Unassembled WGS sequence"/>
</dbReference>
<dbReference type="AlphaFoldDB" id="A0A3E4Q208"/>
<name>A0A3E4Q208_9FIRM</name>
<accession>A0A3E4Q208</accession>
<reference evidence="2 3" key="1">
    <citation type="submission" date="2018-08" db="EMBL/GenBank/DDBJ databases">
        <title>A genome reference for cultivated species of the human gut microbiota.</title>
        <authorList>
            <person name="Zou Y."/>
            <person name="Xue W."/>
            <person name="Luo G."/>
        </authorList>
    </citation>
    <scope>NUCLEOTIDE SEQUENCE [LARGE SCALE GENOMIC DNA]</scope>
    <source>
        <strain evidence="2 3">TF09-3</strain>
    </source>
</reference>